<accession>A0A3N5CRN3</accession>
<dbReference type="OrthoDB" id="8481272at2"/>
<gene>
    <name evidence="6" type="ORF">EG799_06330</name>
</gene>
<dbReference type="Proteomes" id="UP000275232">
    <property type="component" value="Unassembled WGS sequence"/>
</dbReference>
<keyword evidence="3" id="KW-0378">Hydrolase</keyword>
<reference evidence="6 7" key="1">
    <citation type="submission" date="2018-11" db="EMBL/GenBank/DDBJ databases">
        <title>Erythrobacter spongiae sp. nov., isolated from a marine sponge.</title>
        <authorList>
            <person name="Zhuang L."/>
            <person name="Luo L."/>
        </authorList>
    </citation>
    <scope>NUCLEOTIDE SEQUENCE [LARGE SCALE GENOMIC DNA]</scope>
    <source>
        <strain evidence="6 7">HN-E23</strain>
    </source>
</reference>
<dbReference type="InterPro" id="IPR000064">
    <property type="entry name" value="NLP_P60_dom"/>
</dbReference>
<name>A0A3N5CRN3_9SPHN</name>
<dbReference type="SUPFAM" id="SSF54001">
    <property type="entry name" value="Cysteine proteinases"/>
    <property type="match status" value="1"/>
</dbReference>
<dbReference type="EMBL" id="RPFZ01000001">
    <property type="protein sequence ID" value="RPF71267.1"/>
    <property type="molecule type" value="Genomic_DNA"/>
</dbReference>
<dbReference type="Gene3D" id="3.90.1720.10">
    <property type="entry name" value="endopeptidase domain like (from Nostoc punctiforme)"/>
    <property type="match status" value="1"/>
</dbReference>
<dbReference type="PROSITE" id="PS51935">
    <property type="entry name" value="NLPC_P60"/>
    <property type="match status" value="1"/>
</dbReference>
<evidence type="ECO:0000256" key="1">
    <source>
        <dbReference type="ARBA" id="ARBA00007074"/>
    </source>
</evidence>
<comment type="caution">
    <text evidence="6">The sequence shown here is derived from an EMBL/GenBank/DDBJ whole genome shotgun (WGS) entry which is preliminary data.</text>
</comment>
<dbReference type="AlphaFoldDB" id="A0A3N5CRN3"/>
<evidence type="ECO:0000313" key="7">
    <source>
        <dbReference type="Proteomes" id="UP000275232"/>
    </source>
</evidence>
<keyword evidence="7" id="KW-1185">Reference proteome</keyword>
<dbReference type="InterPro" id="IPR038765">
    <property type="entry name" value="Papain-like_cys_pep_sf"/>
</dbReference>
<organism evidence="6 7">
    <name type="scientific">Aurantiacibacter spongiae</name>
    <dbReference type="NCBI Taxonomy" id="2488860"/>
    <lineage>
        <taxon>Bacteria</taxon>
        <taxon>Pseudomonadati</taxon>
        <taxon>Pseudomonadota</taxon>
        <taxon>Alphaproteobacteria</taxon>
        <taxon>Sphingomonadales</taxon>
        <taxon>Erythrobacteraceae</taxon>
        <taxon>Aurantiacibacter</taxon>
    </lineage>
</organism>
<dbReference type="GO" id="GO:0008234">
    <property type="term" value="F:cysteine-type peptidase activity"/>
    <property type="evidence" value="ECO:0007669"/>
    <property type="project" value="UniProtKB-KW"/>
</dbReference>
<protein>
    <submittedName>
        <fullName evidence="6">Peptidoglycan endopeptidase</fullName>
    </submittedName>
</protein>
<comment type="similarity">
    <text evidence="1">Belongs to the peptidase C40 family.</text>
</comment>
<evidence type="ECO:0000256" key="3">
    <source>
        <dbReference type="ARBA" id="ARBA00022801"/>
    </source>
</evidence>
<evidence type="ECO:0000256" key="2">
    <source>
        <dbReference type="ARBA" id="ARBA00022670"/>
    </source>
</evidence>
<feature type="domain" description="NlpC/P60" evidence="5">
    <location>
        <begin position="2"/>
        <end position="134"/>
    </location>
</feature>
<proteinExistence type="inferred from homology"/>
<keyword evidence="2" id="KW-0645">Protease</keyword>
<evidence type="ECO:0000256" key="4">
    <source>
        <dbReference type="ARBA" id="ARBA00022807"/>
    </source>
</evidence>
<keyword evidence="4" id="KW-0788">Thiol protease</keyword>
<dbReference type="Pfam" id="PF00877">
    <property type="entry name" value="NLPC_P60"/>
    <property type="match status" value="1"/>
</dbReference>
<evidence type="ECO:0000259" key="5">
    <source>
        <dbReference type="PROSITE" id="PS51935"/>
    </source>
</evidence>
<dbReference type="RefSeq" id="WP_123879550.1">
    <property type="nucleotide sequence ID" value="NZ_RPFZ01000001.1"/>
</dbReference>
<dbReference type="GO" id="GO:0006508">
    <property type="term" value="P:proteolysis"/>
    <property type="evidence" value="ECO:0007669"/>
    <property type="project" value="UniProtKB-KW"/>
</dbReference>
<sequence>MTPGPEAFAEAARGMTGAPFRWLGRDPRTGLDCLGLVAASLTAIGIAVPPLPRYAARIIAIDRLTALLPQVGLAPATGPDRIGDVLLLQPGPAQYHLAIRASPGTIVHAHAGLRRVTESPAPAPWPIVARWRLS</sequence>
<evidence type="ECO:0000313" key="6">
    <source>
        <dbReference type="EMBL" id="RPF71267.1"/>
    </source>
</evidence>